<organism evidence="1 2">
    <name type="scientific">Vitreoscilla stercoraria</name>
    <dbReference type="NCBI Taxonomy" id="61"/>
    <lineage>
        <taxon>Bacteria</taxon>
        <taxon>Pseudomonadati</taxon>
        <taxon>Pseudomonadota</taxon>
        <taxon>Betaproteobacteria</taxon>
        <taxon>Neisseriales</taxon>
        <taxon>Neisseriaceae</taxon>
        <taxon>Vitreoscilla</taxon>
    </lineage>
</organism>
<keyword evidence="2" id="KW-1185">Reference proteome</keyword>
<accession>A0ABY4ECY8</accession>
<reference evidence="1" key="1">
    <citation type="submission" date="2021-12" db="EMBL/GenBank/DDBJ databases">
        <authorList>
            <person name="Veyrier F.J."/>
        </authorList>
    </citation>
    <scope>NUCLEOTIDE SEQUENCE</scope>
    <source>
        <strain evidence="1">SAG 1488-6</strain>
    </source>
</reference>
<proteinExistence type="predicted"/>
<reference evidence="1" key="2">
    <citation type="journal article" date="2022" name="Res Sq">
        <title>Evolution of multicellular longitudinally dividing oral cavity symbionts (Neisseriaceae).</title>
        <authorList>
            <person name="Nyongesa S."/>
            <person name="Weber P."/>
            <person name="Bernet E."/>
            <person name="Pullido F."/>
            <person name="Nieckarz M."/>
            <person name="Delaby M."/>
            <person name="Nieves C."/>
            <person name="Viehboeck T."/>
            <person name="Krause N."/>
            <person name="Rivera-Millot A."/>
            <person name="Nakamura A."/>
            <person name="Vischer N."/>
            <person name="VanNieuwenhze M."/>
            <person name="Brun Y."/>
            <person name="Cava F."/>
            <person name="Bulgheresi S."/>
            <person name="Veyrier F."/>
        </authorList>
    </citation>
    <scope>NUCLEOTIDE SEQUENCE</scope>
    <source>
        <strain evidence="1">SAG 1488-6</strain>
    </source>
</reference>
<protein>
    <submittedName>
        <fullName evidence="1">Uncharacterized protein</fullName>
    </submittedName>
</protein>
<sequence>MQATTLTKPKLTIRARMWDLFRANKQNPLTRVDIARELELEHNSLVDGKYLRFCVNAGILTKTTKKVGQLDKRLDKNAEAWVICKDVGIEAPRFHKDGTLMTQSGVNEAIWRSIRILKSFNRSELASHVAHLTNEATVQAYLYSLRRAGYVAWIDEKTNSYRLVKNTGPKPPQVLRVKEIYDPNIDEIVMREVPDCE</sequence>
<dbReference type="EMBL" id="CP091512">
    <property type="protein sequence ID" value="UOO93607.1"/>
    <property type="molecule type" value="Genomic_DNA"/>
</dbReference>
<name>A0ABY4ECY8_VITST</name>
<evidence type="ECO:0000313" key="2">
    <source>
        <dbReference type="Proteomes" id="UP000832034"/>
    </source>
</evidence>
<gene>
    <name evidence="1" type="ORF">LVJ81_06170</name>
</gene>
<dbReference type="RefSeq" id="WP_019957814.1">
    <property type="nucleotide sequence ID" value="NZ_CP091512.1"/>
</dbReference>
<dbReference type="Proteomes" id="UP000832034">
    <property type="component" value="Chromosome"/>
</dbReference>
<evidence type="ECO:0000313" key="1">
    <source>
        <dbReference type="EMBL" id="UOO93607.1"/>
    </source>
</evidence>